<dbReference type="Gene3D" id="3.40.50.150">
    <property type="entry name" value="Vaccinia Virus protein VP39"/>
    <property type="match status" value="1"/>
</dbReference>
<dbReference type="GO" id="GO:0032259">
    <property type="term" value="P:methylation"/>
    <property type="evidence" value="ECO:0007669"/>
    <property type="project" value="UniProtKB-KW"/>
</dbReference>
<sequence length="282" mass="31145">MSTKAPDAWSKLAPTWRSQAVSVLQQSGIDSARQLISEVNKIAPFAKAEAIHDIGCGNGTVISELLKEYGSDLPDSTQIVASDKSTSMIAEAEEQQKHFVQEGNKVWSKLTIKILDAADMHEVEDETFTHILGGNMMYAVSDYEKVVSEVKRTLTSGGVFAYSVNADAPWIKLMGLVAQVRPDKVTPYPPAIWHTEESCVSILEKAGFTEVVGKTIPIYMQYDSPEDIVEYLTEALPWMGRIRDGMTDEEIKRSKEIMADHLRKEGATNSMEGKAVFAIGKK</sequence>
<dbReference type="InterPro" id="IPR029063">
    <property type="entry name" value="SAM-dependent_MTases_sf"/>
</dbReference>
<keyword evidence="3" id="KW-0489">Methyltransferase</keyword>
<dbReference type="PANTHER" id="PTHR43591:SF24">
    <property type="entry name" value="2-METHOXY-6-POLYPRENYL-1,4-BENZOQUINOL METHYLASE, MITOCHONDRIAL"/>
    <property type="match status" value="1"/>
</dbReference>
<evidence type="ECO:0000313" key="4">
    <source>
        <dbReference type="Proteomes" id="UP000014074"/>
    </source>
</evidence>
<dbReference type="OrthoDB" id="2013972at2759"/>
<evidence type="ECO:0000259" key="2">
    <source>
        <dbReference type="Pfam" id="PF08241"/>
    </source>
</evidence>
<dbReference type="Pfam" id="PF08241">
    <property type="entry name" value="Methyltransf_11"/>
    <property type="match status" value="1"/>
</dbReference>
<proteinExistence type="inferred from homology"/>
<gene>
    <name evidence="3" type="ORF">UCRPA7_5588</name>
</gene>
<dbReference type="GO" id="GO:0008757">
    <property type="term" value="F:S-adenosylmethionine-dependent methyltransferase activity"/>
    <property type="evidence" value="ECO:0007669"/>
    <property type="project" value="InterPro"/>
</dbReference>
<keyword evidence="4" id="KW-1185">Reference proteome</keyword>
<dbReference type="Proteomes" id="UP000014074">
    <property type="component" value="Unassembled WGS sequence"/>
</dbReference>
<organism evidence="3 4">
    <name type="scientific">Phaeoacremonium minimum (strain UCR-PA7)</name>
    <name type="common">Esca disease fungus</name>
    <name type="synonym">Togninia minima</name>
    <dbReference type="NCBI Taxonomy" id="1286976"/>
    <lineage>
        <taxon>Eukaryota</taxon>
        <taxon>Fungi</taxon>
        <taxon>Dikarya</taxon>
        <taxon>Ascomycota</taxon>
        <taxon>Pezizomycotina</taxon>
        <taxon>Sordariomycetes</taxon>
        <taxon>Sordariomycetidae</taxon>
        <taxon>Togniniales</taxon>
        <taxon>Togniniaceae</taxon>
        <taxon>Phaeoacremonium</taxon>
    </lineage>
</organism>
<evidence type="ECO:0000256" key="1">
    <source>
        <dbReference type="ARBA" id="ARBA00038158"/>
    </source>
</evidence>
<dbReference type="RefSeq" id="XP_007916324.1">
    <property type="nucleotide sequence ID" value="XM_007918133.1"/>
</dbReference>
<dbReference type="eggNOG" id="ENOG502RZTT">
    <property type="taxonomic scope" value="Eukaryota"/>
</dbReference>
<dbReference type="AlphaFoldDB" id="R8BHS5"/>
<dbReference type="InterPro" id="IPR013216">
    <property type="entry name" value="Methyltransf_11"/>
</dbReference>
<dbReference type="CDD" id="cd02440">
    <property type="entry name" value="AdoMet_MTases"/>
    <property type="match status" value="1"/>
</dbReference>
<dbReference type="GeneID" id="19326156"/>
<dbReference type="SUPFAM" id="SSF53335">
    <property type="entry name" value="S-adenosyl-L-methionine-dependent methyltransferases"/>
    <property type="match status" value="1"/>
</dbReference>
<accession>R8BHS5</accession>
<keyword evidence="3" id="KW-0808">Transferase</keyword>
<protein>
    <submittedName>
        <fullName evidence="3">Putative methyltransferase protein</fullName>
    </submittedName>
</protein>
<dbReference type="EMBL" id="KB933187">
    <property type="protein sequence ID" value="EON98890.1"/>
    <property type="molecule type" value="Genomic_DNA"/>
</dbReference>
<name>R8BHS5_PHAM7</name>
<dbReference type="PANTHER" id="PTHR43591">
    <property type="entry name" value="METHYLTRANSFERASE"/>
    <property type="match status" value="1"/>
</dbReference>
<feature type="domain" description="Methyltransferase type 11" evidence="2">
    <location>
        <begin position="53"/>
        <end position="161"/>
    </location>
</feature>
<comment type="similarity">
    <text evidence="1">Belongs to the methyltransferase superfamily. LaeA methyltransferase family.</text>
</comment>
<dbReference type="HOGENOM" id="CLU_065416_1_0_1"/>
<dbReference type="KEGG" id="tmn:UCRPA7_5588"/>
<evidence type="ECO:0000313" key="3">
    <source>
        <dbReference type="EMBL" id="EON98890.1"/>
    </source>
</evidence>
<reference evidence="4" key="1">
    <citation type="journal article" date="2013" name="Genome Announc.">
        <title>Draft genome sequence of the ascomycete Phaeoacremonium aleophilum strain UCR-PA7, a causal agent of the esca disease complex in grapevines.</title>
        <authorList>
            <person name="Blanco-Ulate B."/>
            <person name="Rolshausen P."/>
            <person name="Cantu D."/>
        </authorList>
    </citation>
    <scope>NUCLEOTIDE SEQUENCE [LARGE SCALE GENOMIC DNA]</scope>
    <source>
        <strain evidence="4">UCR-PA7</strain>
    </source>
</reference>